<dbReference type="OrthoDB" id="27109at2759"/>
<evidence type="ECO:0000313" key="8">
    <source>
        <dbReference type="EMBL" id="CEP02903.1"/>
    </source>
</evidence>
<evidence type="ECO:0000256" key="4">
    <source>
        <dbReference type="ARBA" id="ARBA00023054"/>
    </source>
</evidence>
<keyword evidence="10" id="KW-1185">Reference proteome</keyword>
<protein>
    <submittedName>
        <fullName evidence="8">Uncharacterized protein</fullName>
    </submittedName>
</protein>
<dbReference type="GO" id="GO:0006887">
    <property type="term" value="P:exocytosis"/>
    <property type="evidence" value="ECO:0007669"/>
    <property type="project" value="UniProtKB-KW"/>
</dbReference>
<proteinExistence type="inferred from homology"/>
<evidence type="ECO:0000313" key="9">
    <source>
        <dbReference type="EMBL" id="SPQ95008.1"/>
    </source>
</evidence>
<keyword evidence="2" id="KW-0813">Transport</keyword>
<dbReference type="GO" id="GO:0000145">
    <property type="term" value="C:exocyst"/>
    <property type="evidence" value="ECO:0007669"/>
    <property type="project" value="InterPro"/>
</dbReference>
<dbReference type="Proteomes" id="UP000039324">
    <property type="component" value="Unassembled WGS sequence"/>
</dbReference>
<dbReference type="PANTHER" id="PTHR16092:SF14">
    <property type="entry name" value="EXOCYST COMPLEX COMPONENT 1 ISOFORM X1"/>
    <property type="match status" value="1"/>
</dbReference>
<evidence type="ECO:0000259" key="7">
    <source>
        <dbReference type="Pfam" id="PF20654"/>
    </source>
</evidence>
<name>A0A0G4J5M1_PLABS</name>
<geneLocation type="mitochondrion" evidence="9"/>
<dbReference type="GO" id="GO:0006893">
    <property type="term" value="P:Golgi to plasma membrane transport"/>
    <property type="evidence" value="ECO:0007669"/>
    <property type="project" value="TreeGrafter"/>
</dbReference>
<evidence type="ECO:0000313" key="11">
    <source>
        <dbReference type="Proteomes" id="UP000290189"/>
    </source>
</evidence>
<evidence type="ECO:0000256" key="1">
    <source>
        <dbReference type="ARBA" id="ARBA00006518"/>
    </source>
</evidence>
<gene>
    <name evidence="8" type="ORF">PBRA_002870</name>
    <name evidence="9" type="ORF">PLBR_LOCUS2223</name>
</gene>
<evidence type="ECO:0000256" key="2">
    <source>
        <dbReference type="ARBA" id="ARBA00022448"/>
    </source>
</evidence>
<dbReference type="Proteomes" id="UP000290189">
    <property type="component" value="Unassembled WGS sequence"/>
</dbReference>
<dbReference type="GO" id="GO:0005886">
    <property type="term" value="C:plasma membrane"/>
    <property type="evidence" value="ECO:0007669"/>
    <property type="project" value="TreeGrafter"/>
</dbReference>
<feature type="domain" description="Exocyst complex component Sec3 coiled-coil" evidence="6">
    <location>
        <begin position="55"/>
        <end position="168"/>
    </location>
</feature>
<organism evidence="8 10">
    <name type="scientific">Plasmodiophora brassicae</name>
    <name type="common">Clubroot disease agent</name>
    <dbReference type="NCBI Taxonomy" id="37360"/>
    <lineage>
        <taxon>Eukaryota</taxon>
        <taxon>Sar</taxon>
        <taxon>Rhizaria</taxon>
        <taxon>Endomyxa</taxon>
        <taxon>Phytomyxea</taxon>
        <taxon>Plasmodiophorida</taxon>
        <taxon>Plasmodiophoridae</taxon>
        <taxon>Plasmodiophora</taxon>
    </lineage>
</organism>
<dbReference type="AlphaFoldDB" id="A0A0G4J5M1"/>
<keyword evidence="9" id="KW-0496">Mitochondrion</keyword>
<dbReference type="InterPro" id="IPR019160">
    <property type="entry name" value="Sec3_CC"/>
</dbReference>
<dbReference type="Pfam" id="PF09763">
    <property type="entry name" value="Sec3_CC"/>
    <property type="match status" value="1"/>
</dbReference>
<feature type="compositionally biased region" description="Gly residues" evidence="5">
    <location>
        <begin position="1"/>
        <end position="10"/>
    </location>
</feature>
<dbReference type="GO" id="GO:0005546">
    <property type="term" value="F:phosphatidylinositol-4,5-bisphosphate binding"/>
    <property type="evidence" value="ECO:0007669"/>
    <property type="project" value="TreeGrafter"/>
</dbReference>
<dbReference type="PANTHER" id="PTHR16092">
    <property type="entry name" value="SEC3/SYNTAXIN-RELATED"/>
    <property type="match status" value="1"/>
</dbReference>
<keyword evidence="4" id="KW-0175">Coiled coil</keyword>
<accession>A0A0G4J5M1</accession>
<evidence type="ECO:0000256" key="3">
    <source>
        <dbReference type="ARBA" id="ARBA00022483"/>
    </source>
</evidence>
<sequence>MVRLGLGGGSRSADDGGAHQAASQQTELPAMSAEEAADIKRFMKQANLGVSEIHQLEGVLLARLEVIEAENTRALVSDENSAQSIVGDIGKIKEKVVEMGKWLRHHDRSLNRMRVGIGQIENRNRLLDLQERNHTLLAETLQKLLYDLTLDDDTLHELGSPSIMSPSATQADFNRTVKAARDLDALLNRRFLNGLENLAAVRERKLEMEQVRRRFCDHASKFFTTMFQAKAQKLAEAASESYDEVLVSNEDRHRALGKYDQLAAVLETLDSESFISIRRQYAKQFYASYSTQFLGFFQAQKKAIVREKHDCGLNAMPATAEPGSPIARAGSGKNFKDTNKKIVTHVFSDALDTAIPILVEEQDFCLEFFGVKRQIPNEDGADAATNEDVLVHQNEADVLEMMRTLFKGLEEEFCALADKCDEMDHMYTLRMLVKIEQLQEEHKGACVYAESILAQLRSRLQTLFNEFTKEQLTWIEGFKSSTKRAGILGPFARLPRFIERMEAAASCGRTRCATADETYTRLIDCMLGWLPQIANQEPKYANLVLMENAHFFWRALSEFSHIPCLAQYQRKAYDMYKENRDLYVSWSVKYEFPKVFEFFALLESTAANLSSPRDVPFTPGLSKQDLRALCKTHLVKKKVQKQVNAMMQRVVKHLGDKNVLLPYVWTCMNEYFITSFKRFETLVAQCYQAEEVGLTADDINNAFSSGNGEALIEKLSESSKSIVTT</sequence>
<reference evidence="9 11" key="2">
    <citation type="submission" date="2018-03" db="EMBL/GenBank/DDBJ databases">
        <authorList>
            <person name="Fogelqvist J."/>
        </authorList>
    </citation>
    <scope>NUCLEOTIDE SEQUENCE [LARGE SCALE GENOMIC DNA]</scope>
</reference>
<dbReference type="STRING" id="37360.A0A0G4J5M1"/>
<dbReference type="EMBL" id="OVEO01000003">
    <property type="protein sequence ID" value="SPQ95008.1"/>
    <property type="molecule type" value="Genomic_DNA"/>
</dbReference>
<evidence type="ECO:0000259" key="6">
    <source>
        <dbReference type="Pfam" id="PF09763"/>
    </source>
</evidence>
<evidence type="ECO:0000256" key="5">
    <source>
        <dbReference type="SAM" id="MobiDB-lite"/>
    </source>
</evidence>
<dbReference type="OMA" id="NQHVMSA"/>
<dbReference type="EMBL" id="CDSF01000133">
    <property type="protein sequence ID" value="CEP02903.1"/>
    <property type="molecule type" value="Genomic_DNA"/>
</dbReference>
<dbReference type="Pfam" id="PF20654">
    <property type="entry name" value="Sec3_C-term"/>
    <property type="match status" value="1"/>
</dbReference>
<keyword evidence="3" id="KW-0268">Exocytosis</keyword>
<reference evidence="8 10" key="1">
    <citation type="submission" date="2015-02" db="EMBL/GenBank/DDBJ databases">
        <authorList>
            <person name="Chooi Y.-H."/>
        </authorList>
    </citation>
    <scope>NUCLEOTIDE SEQUENCE [LARGE SCALE GENOMIC DNA]</scope>
    <source>
        <strain evidence="8">E3</strain>
    </source>
</reference>
<evidence type="ECO:0000313" key="10">
    <source>
        <dbReference type="Proteomes" id="UP000039324"/>
    </source>
</evidence>
<feature type="domain" description="Exocyst complex component Sec3 C-terminal" evidence="7">
    <location>
        <begin position="396"/>
        <end position="688"/>
    </location>
</feature>
<dbReference type="InterPro" id="IPR048628">
    <property type="entry name" value="Sec3_C"/>
</dbReference>
<comment type="similarity">
    <text evidence="1">Belongs to the SEC3 family.</text>
</comment>
<feature type="region of interest" description="Disordered" evidence="5">
    <location>
        <begin position="1"/>
        <end position="30"/>
    </location>
</feature>